<proteinExistence type="inferred from homology"/>
<gene>
    <name evidence="4" type="primary">CFB_0</name>
    <name evidence="4" type="ORF">AVEN_86339_1</name>
</gene>
<dbReference type="PANTHER" id="PTHR24253">
    <property type="entry name" value="TRANSMEMBRANE PROTEASE SERINE"/>
    <property type="match status" value="1"/>
</dbReference>
<dbReference type="SMART" id="SM00020">
    <property type="entry name" value="Tryp_SPc"/>
    <property type="match status" value="1"/>
</dbReference>
<dbReference type="GO" id="GO:0006508">
    <property type="term" value="P:proteolysis"/>
    <property type="evidence" value="ECO:0007669"/>
    <property type="project" value="InterPro"/>
</dbReference>
<evidence type="ECO:0000313" key="4">
    <source>
        <dbReference type="EMBL" id="GBM50649.1"/>
    </source>
</evidence>
<evidence type="ECO:0000256" key="2">
    <source>
        <dbReference type="ARBA" id="ARBA00024195"/>
    </source>
</evidence>
<dbReference type="FunFam" id="2.40.10.10:FF:000002">
    <property type="entry name" value="Transmembrane protease serine"/>
    <property type="match status" value="1"/>
</dbReference>
<dbReference type="PANTHER" id="PTHR24253:SF103">
    <property type="entry name" value="TRANSMEMBRANE PROTEASE SERINE 7"/>
    <property type="match status" value="1"/>
</dbReference>
<evidence type="ECO:0000313" key="5">
    <source>
        <dbReference type="Proteomes" id="UP000499080"/>
    </source>
</evidence>
<keyword evidence="1" id="KW-1015">Disulfide bond</keyword>
<sequence length="234" mass="26407">MFRLRDYFRAVHVSANLYVVKIGDIDLRSSNITYEIEEIKLHESYQFAYYYDDIAIIRLDRSLPDDVVPVCLPEEDMLIEGDNVMVLGWGDLSYGGRSSNTLQEADGLPVIGNQKCNDKFAGLPVNHFPNGITHDMICAGLEEGGVDACQGDSGGPLLREYSENHWALVGVVSFGFRCAEPGFPGVYTRVSAYLPWIRKYIDQKNLKFAPRPIYVVLDRPAYNESIFKNLLKNI</sequence>
<comment type="caution">
    <text evidence="4">The sequence shown here is derived from an EMBL/GenBank/DDBJ whole genome shotgun (WGS) entry which is preliminary data.</text>
</comment>
<dbReference type="InterPro" id="IPR001254">
    <property type="entry name" value="Trypsin_dom"/>
</dbReference>
<dbReference type="Proteomes" id="UP000499080">
    <property type="component" value="Unassembled WGS sequence"/>
</dbReference>
<dbReference type="InterPro" id="IPR043504">
    <property type="entry name" value="Peptidase_S1_PA_chymotrypsin"/>
</dbReference>
<dbReference type="OrthoDB" id="6409458at2759"/>
<dbReference type="InterPro" id="IPR001314">
    <property type="entry name" value="Peptidase_S1A"/>
</dbReference>
<comment type="similarity">
    <text evidence="2">Belongs to the peptidase S1 family. CLIP subfamily.</text>
</comment>
<dbReference type="InterPro" id="IPR033116">
    <property type="entry name" value="TRYPSIN_SER"/>
</dbReference>
<dbReference type="AlphaFoldDB" id="A0A4Y2GD83"/>
<dbReference type="PROSITE" id="PS00135">
    <property type="entry name" value="TRYPSIN_SER"/>
    <property type="match status" value="1"/>
</dbReference>
<dbReference type="PRINTS" id="PR00722">
    <property type="entry name" value="CHYMOTRYPSIN"/>
</dbReference>
<reference evidence="4 5" key="1">
    <citation type="journal article" date="2019" name="Sci. Rep.">
        <title>Orb-weaving spider Araneus ventricosus genome elucidates the spidroin gene catalogue.</title>
        <authorList>
            <person name="Kono N."/>
            <person name="Nakamura H."/>
            <person name="Ohtoshi R."/>
            <person name="Moran D.A.P."/>
            <person name="Shinohara A."/>
            <person name="Yoshida Y."/>
            <person name="Fujiwara M."/>
            <person name="Mori M."/>
            <person name="Tomita M."/>
            <person name="Arakawa K."/>
        </authorList>
    </citation>
    <scope>NUCLEOTIDE SEQUENCE [LARGE SCALE GENOMIC DNA]</scope>
</reference>
<dbReference type="GO" id="GO:0004252">
    <property type="term" value="F:serine-type endopeptidase activity"/>
    <property type="evidence" value="ECO:0007669"/>
    <property type="project" value="InterPro"/>
</dbReference>
<dbReference type="SUPFAM" id="SSF50494">
    <property type="entry name" value="Trypsin-like serine proteases"/>
    <property type="match status" value="1"/>
</dbReference>
<name>A0A4Y2GD83_ARAVE</name>
<dbReference type="InterPro" id="IPR009003">
    <property type="entry name" value="Peptidase_S1_PA"/>
</dbReference>
<feature type="domain" description="Peptidase S1" evidence="3">
    <location>
        <begin position="1"/>
        <end position="202"/>
    </location>
</feature>
<dbReference type="EMBL" id="BGPR01001306">
    <property type="protein sequence ID" value="GBM50649.1"/>
    <property type="molecule type" value="Genomic_DNA"/>
</dbReference>
<protein>
    <submittedName>
        <fullName evidence="4">Clotting factor B</fullName>
    </submittedName>
</protein>
<dbReference type="Gene3D" id="2.40.10.10">
    <property type="entry name" value="Trypsin-like serine proteases"/>
    <property type="match status" value="1"/>
</dbReference>
<dbReference type="CDD" id="cd00190">
    <property type="entry name" value="Tryp_SPc"/>
    <property type="match status" value="1"/>
</dbReference>
<evidence type="ECO:0000256" key="1">
    <source>
        <dbReference type="ARBA" id="ARBA00023157"/>
    </source>
</evidence>
<accession>A0A4Y2GD83</accession>
<keyword evidence="5" id="KW-1185">Reference proteome</keyword>
<evidence type="ECO:0000259" key="3">
    <source>
        <dbReference type="PROSITE" id="PS50240"/>
    </source>
</evidence>
<organism evidence="4 5">
    <name type="scientific">Araneus ventricosus</name>
    <name type="common">Orbweaver spider</name>
    <name type="synonym">Epeira ventricosa</name>
    <dbReference type="NCBI Taxonomy" id="182803"/>
    <lineage>
        <taxon>Eukaryota</taxon>
        <taxon>Metazoa</taxon>
        <taxon>Ecdysozoa</taxon>
        <taxon>Arthropoda</taxon>
        <taxon>Chelicerata</taxon>
        <taxon>Arachnida</taxon>
        <taxon>Araneae</taxon>
        <taxon>Araneomorphae</taxon>
        <taxon>Entelegynae</taxon>
        <taxon>Araneoidea</taxon>
        <taxon>Araneidae</taxon>
        <taxon>Araneus</taxon>
    </lineage>
</organism>
<dbReference type="PROSITE" id="PS50240">
    <property type="entry name" value="TRYPSIN_DOM"/>
    <property type="match status" value="1"/>
</dbReference>
<dbReference type="Pfam" id="PF00089">
    <property type="entry name" value="Trypsin"/>
    <property type="match status" value="1"/>
</dbReference>